<evidence type="ECO:0000313" key="2">
    <source>
        <dbReference type="EMBL" id="MFD0975626.1"/>
    </source>
</evidence>
<protein>
    <recommendedName>
        <fullName evidence="4">Hydrolase</fullName>
    </recommendedName>
</protein>
<feature type="coiled-coil region" evidence="1">
    <location>
        <begin position="21"/>
        <end position="55"/>
    </location>
</feature>
<evidence type="ECO:0008006" key="4">
    <source>
        <dbReference type="Google" id="ProtNLM"/>
    </source>
</evidence>
<sequence length="166" mass="18843">MRRSFLLYLFVFTALLAVFMYVTGQKMLESKEQKIESLQEELAFASSRSDSLLTEASSSTETFTLKANEEALSYLENRGFVASEIAEKVESQLIAGNKADADNAMVPYEGMDGFFRINKVELINHKWILASFTDGTYWGELFLTYEIDDDGKIEVKSEKALIYPKN</sequence>
<evidence type="ECO:0000313" key="3">
    <source>
        <dbReference type="Proteomes" id="UP001597100"/>
    </source>
</evidence>
<keyword evidence="3" id="KW-1185">Reference proteome</keyword>
<comment type="caution">
    <text evidence="2">The sequence shown here is derived from an EMBL/GenBank/DDBJ whole genome shotgun (WGS) entry which is preliminary data.</text>
</comment>
<keyword evidence="1" id="KW-0175">Coiled coil</keyword>
<reference evidence="3" key="1">
    <citation type="journal article" date="2019" name="Int. J. Syst. Evol. Microbiol.">
        <title>The Global Catalogue of Microorganisms (GCM) 10K type strain sequencing project: providing services to taxonomists for standard genome sequencing and annotation.</title>
        <authorList>
            <consortium name="The Broad Institute Genomics Platform"/>
            <consortium name="The Broad Institute Genome Sequencing Center for Infectious Disease"/>
            <person name="Wu L."/>
            <person name="Ma J."/>
        </authorList>
    </citation>
    <scope>NUCLEOTIDE SEQUENCE [LARGE SCALE GENOMIC DNA]</scope>
    <source>
        <strain evidence="3">CCUG 60898</strain>
    </source>
</reference>
<dbReference type="EMBL" id="JBHTJP010000032">
    <property type="protein sequence ID" value="MFD0975626.1"/>
    <property type="molecule type" value="Genomic_DNA"/>
</dbReference>
<organism evidence="2 3">
    <name type="scientific">Salinimicrobium gaetbulicola</name>
    <dbReference type="NCBI Taxonomy" id="999702"/>
    <lineage>
        <taxon>Bacteria</taxon>
        <taxon>Pseudomonadati</taxon>
        <taxon>Bacteroidota</taxon>
        <taxon>Flavobacteriia</taxon>
        <taxon>Flavobacteriales</taxon>
        <taxon>Flavobacteriaceae</taxon>
        <taxon>Salinimicrobium</taxon>
    </lineage>
</organism>
<dbReference type="RefSeq" id="WP_380736668.1">
    <property type="nucleotide sequence ID" value="NZ_JBHTJP010000032.1"/>
</dbReference>
<name>A0ABW3IBZ7_9FLAO</name>
<gene>
    <name evidence="2" type="ORF">ACFQ1G_02375</name>
</gene>
<accession>A0ABW3IBZ7</accession>
<proteinExistence type="predicted"/>
<dbReference type="Proteomes" id="UP001597100">
    <property type="component" value="Unassembled WGS sequence"/>
</dbReference>
<evidence type="ECO:0000256" key="1">
    <source>
        <dbReference type="SAM" id="Coils"/>
    </source>
</evidence>